<proteinExistence type="predicted"/>
<dbReference type="HOGENOM" id="CLU_038942_2_0_1"/>
<dbReference type="Pfam" id="PF10294">
    <property type="entry name" value="Methyltransf_16"/>
    <property type="match status" value="1"/>
</dbReference>
<dbReference type="Proteomes" id="UP000054217">
    <property type="component" value="Unassembled WGS sequence"/>
</dbReference>
<dbReference type="PANTHER" id="PTHR14614">
    <property type="entry name" value="HEPATOCELLULAR CARCINOMA-ASSOCIATED ANTIGEN"/>
    <property type="match status" value="1"/>
</dbReference>
<dbReference type="OrthoDB" id="194386at2759"/>
<organism evidence="1 2">
    <name type="scientific">Pisolithus tinctorius Marx 270</name>
    <dbReference type="NCBI Taxonomy" id="870435"/>
    <lineage>
        <taxon>Eukaryota</taxon>
        <taxon>Fungi</taxon>
        <taxon>Dikarya</taxon>
        <taxon>Basidiomycota</taxon>
        <taxon>Agaricomycotina</taxon>
        <taxon>Agaricomycetes</taxon>
        <taxon>Agaricomycetidae</taxon>
        <taxon>Boletales</taxon>
        <taxon>Sclerodermatineae</taxon>
        <taxon>Pisolithaceae</taxon>
        <taxon>Pisolithus</taxon>
    </lineage>
</organism>
<dbReference type="Gene3D" id="3.40.50.150">
    <property type="entry name" value="Vaccinia Virus protein VP39"/>
    <property type="match status" value="1"/>
</dbReference>
<gene>
    <name evidence="1" type="ORF">M404DRAFT_137389</name>
</gene>
<evidence type="ECO:0000313" key="2">
    <source>
        <dbReference type="Proteomes" id="UP000054217"/>
    </source>
</evidence>
<sequence>MSVSATRRTGGGAPNAKVYLLRVLHAYSALVPPRHITIPPIFSFSDVHDFLIGILLNDHLNKYPPAREYQRGFWKWALEKLENLSKNEEDNEIDERIYQHYTTLIPSVHDPAIIDIASANALPSDSYITHYWNPPDRSFSSDEVERTYETITLFESRATIAAGTTGLRTWRASFALAQYLIEHTDLVAHHTVLELGSGTGFLGILIASLQLRFDLTSADPTDGAQSASPPTIYLTDANPCVLDRCQHNMKLACNRSSCHPNIEYRLLDWCDAISSPDSLASFLANTDVEIILGADVVFDPTMVPPLVATLSVALSQGTAQMALIGITIRNQATLSYFLEEISRFPISVTKQPILNIVPTNREGSHGGGSSTPYGRRFPTIDLRSSRCGIRSKNFQDNAVNIAFLPKPMQQHSV</sequence>
<protein>
    <recommendedName>
        <fullName evidence="3">FAM86 N-terminal domain-containing protein</fullName>
    </recommendedName>
</protein>
<reference evidence="2" key="2">
    <citation type="submission" date="2015-01" db="EMBL/GenBank/DDBJ databases">
        <title>Evolutionary Origins and Diversification of the Mycorrhizal Mutualists.</title>
        <authorList>
            <consortium name="DOE Joint Genome Institute"/>
            <consortium name="Mycorrhizal Genomics Consortium"/>
            <person name="Kohler A."/>
            <person name="Kuo A."/>
            <person name="Nagy L.G."/>
            <person name="Floudas D."/>
            <person name="Copeland A."/>
            <person name="Barry K.W."/>
            <person name="Cichocki N."/>
            <person name="Veneault-Fourrey C."/>
            <person name="LaButti K."/>
            <person name="Lindquist E.A."/>
            <person name="Lipzen A."/>
            <person name="Lundell T."/>
            <person name="Morin E."/>
            <person name="Murat C."/>
            <person name="Riley R."/>
            <person name="Ohm R."/>
            <person name="Sun H."/>
            <person name="Tunlid A."/>
            <person name="Henrissat B."/>
            <person name="Grigoriev I.V."/>
            <person name="Hibbett D.S."/>
            <person name="Martin F."/>
        </authorList>
    </citation>
    <scope>NUCLEOTIDE SEQUENCE [LARGE SCALE GENOMIC DNA]</scope>
    <source>
        <strain evidence="2">Marx 270</strain>
    </source>
</reference>
<dbReference type="STRING" id="870435.A0A0C3JCW2"/>
<dbReference type="InParanoid" id="A0A0C3JCW2"/>
<reference evidence="1 2" key="1">
    <citation type="submission" date="2014-04" db="EMBL/GenBank/DDBJ databases">
        <authorList>
            <consortium name="DOE Joint Genome Institute"/>
            <person name="Kuo A."/>
            <person name="Kohler A."/>
            <person name="Costa M.D."/>
            <person name="Nagy L.G."/>
            <person name="Floudas D."/>
            <person name="Copeland A."/>
            <person name="Barry K.W."/>
            <person name="Cichocki N."/>
            <person name="Veneault-Fourrey C."/>
            <person name="LaButti K."/>
            <person name="Lindquist E.A."/>
            <person name="Lipzen A."/>
            <person name="Lundell T."/>
            <person name="Morin E."/>
            <person name="Murat C."/>
            <person name="Sun H."/>
            <person name="Tunlid A."/>
            <person name="Henrissat B."/>
            <person name="Grigoriev I.V."/>
            <person name="Hibbett D.S."/>
            <person name="Martin F."/>
            <person name="Nordberg H.P."/>
            <person name="Cantor M.N."/>
            <person name="Hua S.X."/>
        </authorList>
    </citation>
    <scope>NUCLEOTIDE SEQUENCE [LARGE SCALE GENOMIC DNA]</scope>
    <source>
        <strain evidence="1 2">Marx 270</strain>
    </source>
</reference>
<dbReference type="SUPFAM" id="SSF53335">
    <property type="entry name" value="S-adenosyl-L-methionine-dependent methyltransferases"/>
    <property type="match status" value="1"/>
</dbReference>
<dbReference type="PANTHER" id="PTHR14614:SF130">
    <property type="entry name" value="PROTEIN-LYSINE N-METHYLTRANSFERASE EEF2KMT"/>
    <property type="match status" value="1"/>
</dbReference>
<dbReference type="GO" id="GO:0005737">
    <property type="term" value="C:cytoplasm"/>
    <property type="evidence" value="ECO:0007669"/>
    <property type="project" value="TreeGrafter"/>
</dbReference>
<dbReference type="EMBL" id="KN831961">
    <property type="protein sequence ID" value="KIO06898.1"/>
    <property type="molecule type" value="Genomic_DNA"/>
</dbReference>
<evidence type="ECO:0000313" key="1">
    <source>
        <dbReference type="EMBL" id="KIO06898.1"/>
    </source>
</evidence>
<dbReference type="AlphaFoldDB" id="A0A0C3JCW2"/>
<dbReference type="GO" id="GO:0008757">
    <property type="term" value="F:S-adenosylmethionine-dependent methyltransferase activity"/>
    <property type="evidence" value="ECO:0007669"/>
    <property type="project" value="UniProtKB-ARBA"/>
</dbReference>
<keyword evidence="2" id="KW-1185">Reference proteome</keyword>
<evidence type="ECO:0008006" key="3">
    <source>
        <dbReference type="Google" id="ProtNLM"/>
    </source>
</evidence>
<dbReference type="InterPro" id="IPR019410">
    <property type="entry name" value="Methyltransf_16"/>
</dbReference>
<dbReference type="InterPro" id="IPR029063">
    <property type="entry name" value="SAM-dependent_MTases_sf"/>
</dbReference>
<accession>A0A0C3JCW2</accession>
<name>A0A0C3JCW2_PISTI</name>